<organism evidence="1 2">
    <name type="scientific">Acaulospora colombiana</name>
    <dbReference type="NCBI Taxonomy" id="27376"/>
    <lineage>
        <taxon>Eukaryota</taxon>
        <taxon>Fungi</taxon>
        <taxon>Fungi incertae sedis</taxon>
        <taxon>Mucoromycota</taxon>
        <taxon>Glomeromycotina</taxon>
        <taxon>Glomeromycetes</taxon>
        <taxon>Diversisporales</taxon>
        <taxon>Acaulosporaceae</taxon>
        <taxon>Acaulospora</taxon>
    </lineage>
</organism>
<evidence type="ECO:0000313" key="2">
    <source>
        <dbReference type="Proteomes" id="UP000789525"/>
    </source>
</evidence>
<keyword evidence="2" id="KW-1185">Reference proteome</keyword>
<accession>A0ACA9NMQ8</accession>
<feature type="non-terminal residue" evidence="1">
    <location>
        <position position="1"/>
    </location>
</feature>
<proteinExistence type="predicted"/>
<protein>
    <submittedName>
        <fullName evidence="1">9001_t:CDS:1</fullName>
    </submittedName>
</protein>
<comment type="caution">
    <text evidence="1">The sequence shown here is derived from an EMBL/GenBank/DDBJ whole genome shotgun (WGS) entry which is preliminary data.</text>
</comment>
<reference evidence="1" key="1">
    <citation type="submission" date="2021-06" db="EMBL/GenBank/DDBJ databases">
        <authorList>
            <person name="Kallberg Y."/>
            <person name="Tangrot J."/>
            <person name="Rosling A."/>
        </authorList>
    </citation>
    <scope>NUCLEOTIDE SEQUENCE</scope>
    <source>
        <strain evidence="1">CL356</strain>
    </source>
</reference>
<name>A0ACA9NMQ8_9GLOM</name>
<gene>
    <name evidence="1" type="ORF">ACOLOM_LOCUS8424</name>
</gene>
<dbReference type="Proteomes" id="UP000789525">
    <property type="component" value="Unassembled WGS sequence"/>
</dbReference>
<sequence>GPRLLPHLHPPNMRNFSNGKDVRARDIKKGDEDFMTADEYLSYWPIKEKLDETDTPL</sequence>
<evidence type="ECO:0000313" key="1">
    <source>
        <dbReference type="EMBL" id="CAG8656375.1"/>
    </source>
</evidence>
<dbReference type="EMBL" id="CAJVPT010021691">
    <property type="protein sequence ID" value="CAG8656375.1"/>
    <property type="molecule type" value="Genomic_DNA"/>
</dbReference>